<evidence type="ECO:0000259" key="2">
    <source>
        <dbReference type="Pfam" id="PF12680"/>
    </source>
</evidence>
<dbReference type="EMBL" id="NWSY01000009">
    <property type="protein sequence ID" value="PDT23140.1"/>
    <property type="molecule type" value="Genomic_DNA"/>
</dbReference>
<dbReference type="PANTHER" id="PTHR38436">
    <property type="entry name" value="POLYKETIDE CYCLASE SNOAL-LIKE DOMAIN"/>
    <property type="match status" value="1"/>
</dbReference>
<feature type="domain" description="SnoaL-like" evidence="2">
    <location>
        <begin position="173"/>
        <end position="267"/>
    </location>
</feature>
<keyword evidence="4" id="KW-1185">Reference proteome</keyword>
<evidence type="ECO:0000313" key="3">
    <source>
        <dbReference type="EMBL" id="PDT23140.1"/>
    </source>
</evidence>
<evidence type="ECO:0000256" key="1">
    <source>
        <dbReference type="SAM" id="SignalP"/>
    </source>
</evidence>
<protein>
    <recommendedName>
        <fullName evidence="2">SnoaL-like domain-containing protein</fullName>
    </recommendedName>
</protein>
<dbReference type="InterPro" id="IPR009959">
    <property type="entry name" value="Cyclase_SnoaL-like"/>
</dbReference>
<organism evidence="3 4">
    <name type="scientific">Rhizobium hidalgonense</name>
    <dbReference type="NCBI Taxonomy" id="1538159"/>
    <lineage>
        <taxon>Bacteria</taxon>
        <taxon>Pseudomonadati</taxon>
        <taxon>Pseudomonadota</taxon>
        <taxon>Alphaproteobacteria</taxon>
        <taxon>Hyphomicrobiales</taxon>
        <taxon>Rhizobiaceae</taxon>
        <taxon>Rhizobium/Agrobacterium group</taxon>
        <taxon>Rhizobium</taxon>
    </lineage>
</organism>
<keyword evidence="1" id="KW-0732">Signal</keyword>
<dbReference type="Gene3D" id="3.10.450.50">
    <property type="match status" value="2"/>
</dbReference>
<proteinExistence type="predicted"/>
<gene>
    <name evidence="3" type="ORF">CO674_14350</name>
</gene>
<comment type="caution">
    <text evidence="3">The sequence shown here is derived from an EMBL/GenBank/DDBJ whole genome shotgun (WGS) entry which is preliminary data.</text>
</comment>
<dbReference type="Proteomes" id="UP000219914">
    <property type="component" value="Unassembled WGS sequence"/>
</dbReference>
<reference evidence="3 4" key="1">
    <citation type="submission" date="2017-09" db="EMBL/GenBank/DDBJ databases">
        <title>Comparative genomics of rhizobia isolated from Phaseolus vulgaris in China.</title>
        <authorList>
            <person name="Tong W."/>
        </authorList>
    </citation>
    <scope>NUCLEOTIDE SEQUENCE [LARGE SCALE GENOMIC DNA]</scope>
    <source>
        <strain evidence="3 4">FH14</strain>
    </source>
</reference>
<dbReference type="InterPro" id="IPR037401">
    <property type="entry name" value="SnoaL-like"/>
</dbReference>
<evidence type="ECO:0000313" key="4">
    <source>
        <dbReference type="Proteomes" id="UP000219914"/>
    </source>
</evidence>
<name>A0ABX4JVH9_9HYPH</name>
<dbReference type="PANTHER" id="PTHR38436:SF1">
    <property type="entry name" value="ESTER CYCLASE"/>
    <property type="match status" value="1"/>
</dbReference>
<accession>A0ABX4JVH9</accession>
<dbReference type="SUPFAM" id="SSF54427">
    <property type="entry name" value="NTF2-like"/>
    <property type="match status" value="2"/>
</dbReference>
<feature type="chain" id="PRO_5045068199" description="SnoaL-like domain-containing protein" evidence="1">
    <location>
        <begin position="31"/>
        <end position="287"/>
    </location>
</feature>
<sequence length="287" mass="31077">MKTSFPRRTVLAMAAILPLAGGLKVTSAHATETLMTQQEKQVVDLLKSIETGAAEPVGVINPEKYIQHNLGAADGLKGFGELLAALPKGSAKVNTLRVFQDGDFVFAHSEYEFFGPKIGFDIFRFENGKIVEHWDNLQQTAGPNPSGNTMIDGPTQAKDLAGTETNKKLVSTFVDDILVNGRMEKLAGYFDGDNYIQHNPEIANGLSGLGAALKAMAQAGVTMKYDTVHKVLGKGNFVLTVSEGAFAGKPTSFYDLFRVENGKIAEHWDTIEAIPAKADWKNQNGKF</sequence>
<dbReference type="Pfam" id="PF12680">
    <property type="entry name" value="SnoaL_2"/>
    <property type="match status" value="1"/>
</dbReference>
<dbReference type="InterPro" id="IPR032710">
    <property type="entry name" value="NTF2-like_dom_sf"/>
</dbReference>
<feature type="signal peptide" evidence="1">
    <location>
        <begin position="1"/>
        <end position="30"/>
    </location>
</feature>